<reference evidence="2" key="1">
    <citation type="submission" date="2021-01" db="EMBL/GenBank/DDBJ databases">
        <authorList>
            <person name="Corre E."/>
            <person name="Pelletier E."/>
            <person name="Niang G."/>
            <person name="Scheremetjew M."/>
            <person name="Finn R."/>
            <person name="Kale V."/>
            <person name="Holt S."/>
            <person name="Cochrane G."/>
            <person name="Meng A."/>
            <person name="Brown T."/>
            <person name="Cohen L."/>
        </authorList>
    </citation>
    <scope>NUCLEOTIDE SEQUENCE</scope>
    <source>
        <strain evidence="2">NY070348D</strain>
    </source>
</reference>
<dbReference type="EMBL" id="HBHK01001909">
    <property type="protein sequence ID" value="CAD9664853.1"/>
    <property type="molecule type" value="Transcribed_RNA"/>
</dbReference>
<dbReference type="AlphaFoldDB" id="A0A7S2W379"/>
<feature type="region of interest" description="Disordered" evidence="1">
    <location>
        <begin position="321"/>
        <end position="352"/>
    </location>
</feature>
<evidence type="ECO:0000313" key="2">
    <source>
        <dbReference type="EMBL" id="CAD9664853.1"/>
    </source>
</evidence>
<name>A0A7S2W379_9STRA</name>
<protein>
    <submittedName>
        <fullName evidence="2">Uncharacterized protein</fullName>
    </submittedName>
</protein>
<sequence length="352" mass="41520">MKVVVTCVEGQTALTKEVPLVDICQDESKFEVLTRKELSLQKQPLTFWRMFLRYKDLSCIGDSVDEDSIMPRAAADSAELRSYALYEITRILPADKFDPLYKKLNLLLMKKFESMLSTEYPIEDYQIFNELKVLGEELYLTDYLSAVQKLFSKDKSLIFIGKFWRKVSASFLSMQESMFALSHQDRTFWQGFVAYLDLFGVWNGKESMKAQIEQRITSSDDESKRRQTWMHLRNFLSKPRFDDMYQKFNTWVLQKYLTSLQQRHPRVFQGLNSKGKKHLPQVASQVWRLMEEEQYNDFIKTFWRGLNLILKGKKLAMQRTENNVASKRSREGSPHSIEAQLNHSMKRQRAVF</sequence>
<evidence type="ECO:0000256" key="1">
    <source>
        <dbReference type="SAM" id="MobiDB-lite"/>
    </source>
</evidence>
<accession>A0A7S2W379</accession>
<proteinExistence type="predicted"/>
<gene>
    <name evidence="2" type="ORF">QSP1433_LOCUS1165</name>
</gene>
<organism evidence="2">
    <name type="scientific">Mucochytrium quahogii</name>
    <dbReference type="NCBI Taxonomy" id="96639"/>
    <lineage>
        <taxon>Eukaryota</taxon>
        <taxon>Sar</taxon>
        <taxon>Stramenopiles</taxon>
        <taxon>Bigyra</taxon>
        <taxon>Labyrinthulomycetes</taxon>
        <taxon>Thraustochytrida</taxon>
        <taxon>Thraustochytriidae</taxon>
        <taxon>Mucochytrium</taxon>
    </lineage>
</organism>